<evidence type="ECO:0000256" key="4">
    <source>
        <dbReference type="ARBA" id="ARBA00022771"/>
    </source>
</evidence>
<reference evidence="12" key="1">
    <citation type="submission" date="2015-06" db="EMBL/GenBank/DDBJ databases">
        <title>Expansion of signal transduction pathways in fungi by whole-genome duplication.</title>
        <authorList>
            <consortium name="DOE Joint Genome Institute"/>
            <person name="Corrochano L.M."/>
            <person name="Kuo A."/>
            <person name="Marcet-Houben M."/>
            <person name="Polaino S."/>
            <person name="Salamov A."/>
            <person name="Villalobos J.M."/>
            <person name="Alvarez M.I."/>
            <person name="Avalos J."/>
            <person name="Benito E.P."/>
            <person name="Benoit I."/>
            <person name="Burger G."/>
            <person name="Camino L.P."/>
            <person name="Canovas D."/>
            <person name="Cerda-Olmedo E."/>
            <person name="Cheng J.-F."/>
            <person name="Dominguez A."/>
            <person name="Elias M."/>
            <person name="Eslava A.P."/>
            <person name="Glaser F."/>
            <person name="Grimwood J."/>
            <person name="Gutierrez G."/>
            <person name="Heitman J."/>
            <person name="Henrissat B."/>
            <person name="Iturriaga E.A."/>
            <person name="Lang B.F."/>
            <person name="Lavin J.L."/>
            <person name="Lee S."/>
            <person name="Li W."/>
            <person name="Lindquist E."/>
            <person name="Lopez-Garcia S."/>
            <person name="Luque E.M."/>
            <person name="Marcos A.T."/>
            <person name="Martin J."/>
            <person name="McCluskey K."/>
            <person name="Medina H.R."/>
            <person name="Miralles-Duran A."/>
            <person name="Miyazaki A."/>
            <person name="Munoz-Torres E."/>
            <person name="Oguiza J.A."/>
            <person name="Ohm R."/>
            <person name="Olmedo M."/>
            <person name="Orejas M."/>
            <person name="Ortiz-Castellanos L."/>
            <person name="Pisabarro A.G."/>
            <person name="Rodriguez-Romero J."/>
            <person name="Ruiz-Herrera J."/>
            <person name="Ruiz-Vazquez R."/>
            <person name="Sanz C."/>
            <person name="Schackwitz W."/>
            <person name="Schmutz J."/>
            <person name="Shahriari M."/>
            <person name="Shelest E."/>
            <person name="Silva-Franco F."/>
            <person name="Soanes D."/>
            <person name="Syed K."/>
            <person name="Tagua V.G."/>
            <person name="Talbot N.J."/>
            <person name="Thon M."/>
            <person name="De vries R.P."/>
            <person name="Wiebenga A."/>
            <person name="Yadav J.S."/>
            <person name="Braun E.L."/>
            <person name="Baker S."/>
            <person name="Garre V."/>
            <person name="Horwitz B."/>
            <person name="Torres-Martinez S."/>
            <person name="Idnurm A."/>
            <person name="Herrera-Estrella A."/>
            <person name="Gabaldon T."/>
            <person name="Grigoriev I.V."/>
        </authorList>
    </citation>
    <scope>NUCLEOTIDE SEQUENCE [LARGE SCALE GENOMIC DNA]</scope>
    <source>
        <strain evidence="12">NRRL 1555(-)</strain>
    </source>
</reference>
<dbReference type="SMART" id="SM00355">
    <property type="entry name" value="ZnF_C2H2"/>
    <property type="match status" value="2"/>
</dbReference>
<dbReference type="GO" id="GO:0005737">
    <property type="term" value="C:cytoplasm"/>
    <property type="evidence" value="ECO:0007669"/>
    <property type="project" value="TreeGrafter"/>
</dbReference>
<feature type="domain" description="C2H2-type" evidence="10">
    <location>
        <begin position="26"/>
        <end position="55"/>
    </location>
</feature>
<evidence type="ECO:0000313" key="11">
    <source>
        <dbReference type="EMBL" id="OAD76169.1"/>
    </source>
</evidence>
<dbReference type="PANTHER" id="PTHR47428">
    <property type="entry name" value="REGULATORY PROTEIN MIG1-RELATED"/>
    <property type="match status" value="1"/>
</dbReference>
<dbReference type="Gene3D" id="3.30.160.60">
    <property type="entry name" value="Classic Zinc Finger"/>
    <property type="match status" value="2"/>
</dbReference>
<organism evidence="11 12">
    <name type="scientific">Phycomyces blakesleeanus (strain ATCC 8743b / DSM 1359 / FGSC 10004 / NBRC 33097 / NRRL 1555)</name>
    <dbReference type="NCBI Taxonomy" id="763407"/>
    <lineage>
        <taxon>Eukaryota</taxon>
        <taxon>Fungi</taxon>
        <taxon>Fungi incertae sedis</taxon>
        <taxon>Mucoromycota</taxon>
        <taxon>Mucoromycotina</taxon>
        <taxon>Mucoromycetes</taxon>
        <taxon>Mucorales</taxon>
        <taxon>Phycomycetaceae</taxon>
        <taxon>Phycomyces</taxon>
    </lineage>
</organism>
<dbReference type="InterPro" id="IPR051007">
    <property type="entry name" value="creA/MIG_C2H2-ZnF"/>
</dbReference>
<dbReference type="STRING" id="763407.A0A167NL40"/>
<dbReference type="GeneID" id="29004760"/>
<keyword evidence="8" id="KW-0539">Nucleus</keyword>
<dbReference type="GO" id="GO:0008270">
    <property type="term" value="F:zinc ion binding"/>
    <property type="evidence" value="ECO:0007669"/>
    <property type="project" value="UniProtKB-KW"/>
</dbReference>
<dbReference type="PROSITE" id="PS00028">
    <property type="entry name" value="ZINC_FINGER_C2H2_1"/>
    <property type="match status" value="1"/>
</dbReference>
<evidence type="ECO:0000256" key="8">
    <source>
        <dbReference type="ARBA" id="ARBA00023242"/>
    </source>
</evidence>
<keyword evidence="5" id="KW-0862">Zinc</keyword>
<evidence type="ECO:0000256" key="5">
    <source>
        <dbReference type="ARBA" id="ARBA00022833"/>
    </source>
</evidence>
<dbReference type="FunFam" id="3.30.160.60:FF:000125">
    <property type="entry name" value="Putative zinc finger protein 143"/>
    <property type="match status" value="1"/>
</dbReference>
<evidence type="ECO:0000313" key="12">
    <source>
        <dbReference type="Proteomes" id="UP000077315"/>
    </source>
</evidence>
<feature type="non-terminal residue" evidence="11">
    <location>
        <position position="57"/>
    </location>
</feature>
<dbReference type="EMBL" id="KV440976">
    <property type="protein sequence ID" value="OAD76169.1"/>
    <property type="molecule type" value="Genomic_DNA"/>
</dbReference>
<evidence type="ECO:0000256" key="7">
    <source>
        <dbReference type="ARBA" id="ARBA00023163"/>
    </source>
</evidence>
<sequence>DQCHRQFKRLEHLKRHMRIHTCERPFACSVPTCHKTFSRSDNLSQHMKTHERHAERR</sequence>
<evidence type="ECO:0000256" key="2">
    <source>
        <dbReference type="ARBA" id="ARBA00022723"/>
    </source>
</evidence>
<dbReference type="OrthoDB" id="6365676at2759"/>
<dbReference type="RefSeq" id="XP_018294209.1">
    <property type="nucleotide sequence ID" value="XM_018443855.1"/>
</dbReference>
<proteinExistence type="predicted"/>
<dbReference type="InterPro" id="IPR036236">
    <property type="entry name" value="Znf_C2H2_sf"/>
</dbReference>
<name>A0A167NL40_PHYB8</name>
<dbReference type="FunFam" id="3.30.160.60:FF:000100">
    <property type="entry name" value="Zinc finger 45-like"/>
    <property type="match status" value="1"/>
</dbReference>
<keyword evidence="4 9" id="KW-0863">Zinc-finger</keyword>
<dbReference type="GO" id="GO:0000433">
    <property type="term" value="P:carbon catabolite repression of transcription from RNA polymerase II promoter by glucose"/>
    <property type="evidence" value="ECO:0007669"/>
    <property type="project" value="TreeGrafter"/>
</dbReference>
<protein>
    <submittedName>
        <fullName evidence="11">C2H2-type zinc finger transcription factor</fullName>
    </submittedName>
</protein>
<dbReference type="GO" id="GO:0000978">
    <property type="term" value="F:RNA polymerase II cis-regulatory region sequence-specific DNA binding"/>
    <property type="evidence" value="ECO:0007669"/>
    <property type="project" value="TreeGrafter"/>
</dbReference>
<evidence type="ECO:0000259" key="10">
    <source>
        <dbReference type="PROSITE" id="PS50157"/>
    </source>
</evidence>
<gene>
    <name evidence="11" type="ORF">PHYBLDRAFT_9422</name>
</gene>
<evidence type="ECO:0000256" key="9">
    <source>
        <dbReference type="PROSITE-ProRule" id="PRU00042"/>
    </source>
</evidence>
<dbReference type="GO" id="GO:0005634">
    <property type="term" value="C:nucleus"/>
    <property type="evidence" value="ECO:0007669"/>
    <property type="project" value="UniProtKB-SubCell"/>
</dbReference>
<dbReference type="InterPro" id="IPR013087">
    <property type="entry name" value="Znf_C2H2_type"/>
</dbReference>
<dbReference type="VEuPathDB" id="FungiDB:PHYBLDRAFT_9422"/>
<dbReference type="SUPFAM" id="SSF57667">
    <property type="entry name" value="beta-beta-alpha zinc fingers"/>
    <property type="match status" value="1"/>
</dbReference>
<dbReference type="Pfam" id="PF00096">
    <property type="entry name" value="zf-C2H2"/>
    <property type="match status" value="2"/>
</dbReference>
<comment type="subcellular location">
    <subcellularLocation>
        <location evidence="1">Nucleus</location>
    </subcellularLocation>
</comment>
<keyword evidence="7" id="KW-0804">Transcription</keyword>
<feature type="domain" description="C2H2-type" evidence="10">
    <location>
        <begin position="1"/>
        <end position="25"/>
    </location>
</feature>
<feature type="non-terminal residue" evidence="11">
    <location>
        <position position="1"/>
    </location>
</feature>
<accession>A0A167NL40</accession>
<dbReference type="PROSITE" id="PS50157">
    <property type="entry name" value="ZINC_FINGER_C2H2_2"/>
    <property type="match status" value="2"/>
</dbReference>
<keyword evidence="2" id="KW-0479">Metal-binding</keyword>
<evidence type="ECO:0000256" key="6">
    <source>
        <dbReference type="ARBA" id="ARBA00023015"/>
    </source>
</evidence>
<dbReference type="PANTHER" id="PTHR47428:SF1">
    <property type="entry name" value="REGULATORY PROTEIN MIG1-RELATED"/>
    <property type="match status" value="1"/>
</dbReference>
<keyword evidence="12" id="KW-1185">Reference proteome</keyword>
<dbReference type="Proteomes" id="UP000077315">
    <property type="component" value="Unassembled WGS sequence"/>
</dbReference>
<evidence type="ECO:0000256" key="3">
    <source>
        <dbReference type="ARBA" id="ARBA00022737"/>
    </source>
</evidence>
<evidence type="ECO:0000256" key="1">
    <source>
        <dbReference type="ARBA" id="ARBA00004123"/>
    </source>
</evidence>
<keyword evidence="6" id="KW-0805">Transcription regulation</keyword>
<dbReference type="InParanoid" id="A0A167NL40"/>
<keyword evidence="3" id="KW-0677">Repeat</keyword>
<dbReference type="AlphaFoldDB" id="A0A167NL40"/>